<dbReference type="CDD" id="cd02759">
    <property type="entry name" value="MopB_Acetylene-hydratase"/>
    <property type="match status" value="1"/>
</dbReference>
<evidence type="ECO:0000259" key="5">
    <source>
        <dbReference type="PROSITE" id="PS51669"/>
    </source>
</evidence>
<evidence type="ECO:0000313" key="6">
    <source>
        <dbReference type="EMBL" id="XFO68537.1"/>
    </source>
</evidence>
<gene>
    <name evidence="6" type="ORF">SPSIL_047600</name>
</gene>
<name>A0ABZ3IS70_9FIRM</name>
<evidence type="ECO:0000313" key="7">
    <source>
        <dbReference type="Proteomes" id="UP000216752"/>
    </source>
</evidence>
<proteinExistence type="inferred from homology"/>
<dbReference type="Gene3D" id="2.20.25.90">
    <property type="entry name" value="ADC-like domains"/>
    <property type="match status" value="1"/>
</dbReference>
<dbReference type="EC" id="4.2.1.112" evidence="6"/>
<keyword evidence="4" id="KW-0411">Iron-sulfur</keyword>
<dbReference type="PANTHER" id="PTHR43742:SF6">
    <property type="entry name" value="OXIDOREDUCTASE YYAE-RELATED"/>
    <property type="match status" value="1"/>
</dbReference>
<dbReference type="RefSeq" id="WP_094606918.1">
    <property type="nucleotide sequence ID" value="NZ_CP155573.1"/>
</dbReference>
<dbReference type="PROSITE" id="PS51669">
    <property type="entry name" value="4FE4S_MOW_BIS_MGD"/>
    <property type="match status" value="1"/>
</dbReference>
<dbReference type="CDD" id="cd02781">
    <property type="entry name" value="MopB_CT_Acetylene-hydratase"/>
    <property type="match status" value="1"/>
</dbReference>
<keyword evidence="2" id="KW-0479">Metal-binding</keyword>
<dbReference type="SUPFAM" id="SSF53706">
    <property type="entry name" value="Formate dehydrogenase/DMSO reductase, domains 1-3"/>
    <property type="match status" value="1"/>
</dbReference>
<dbReference type="EMBL" id="CP155573">
    <property type="protein sequence ID" value="XFO68537.1"/>
    <property type="molecule type" value="Genomic_DNA"/>
</dbReference>
<sequence>MSEEINKELYKTAARWQEGEYDVTRTAVWTAPGCHCSCGVLLYTKNGKLEKIEGDPNSPVNRGRLCLRCINMVEQVYSPERLKWPLKRVGERGENKWERITWDQAYDLIESKYNDIKENHGVESIVTLVGTGRNAMWQPAVITRTIFGSPNVSFGFLSADSCYQPRMTANLIKAGDCLIADCSQTHPLREARPEWKKPEVILVWGNNPLVSNGDGFLGHWLVDMMRLGTKLVVVDPALTWLAARADAWLKIRPGTDAALALGILHVVINEKLYDEDFVENWTYGFDELVERVQEYTPEKVAEITWIPKDLIIKAARMYAKAKNGAIQWGLAIDMQMAAMEASCLITDLMAITGNIDVPGGMVLQRYAYNRGKKYGSGLENISEEMLLKRIGTYESPIHESGYTPFIPPDKLLETLESGLPYPVQMLWMQGTNPITNMAGEAPRVYAAMKKVPFNVVVDLFMTPTAVACADLVLPVAMSVERNSFRSWWTPLRALTKAADTYEDTKTDEQIVLDLGKRIRPDRFEQYNNDVDFLDDFLKDDDGVDYDFADLVEKVQDWWDWDYTYKKYEKGLLRKDGQPGFVTPTGKYEITSTLFDVWGFDSLGFHIEPNEGPNTTPELMKEYPLILTTGNRLWGCFHSEHRQLPTMREIHPQPMMDINPETAKALGIIEGDWVWLENRRGKCKQIARFNAGLDPKVVRGEHGWWFPEKEGAEPTLFGVFDSNINNLTTMGVHGPTHYGAPYKSTICKVYKLTPENDKELPSKIVTKLGGFGYVKK</sequence>
<accession>A0ABZ3IS70</accession>
<dbReference type="PANTHER" id="PTHR43742">
    <property type="entry name" value="TRIMETHYLAMINE-N-OXIDE REDUCTASE"/>
    <property type="match status" value="1"/>
</dbReference>
<evidence type="ECO:0000256" key="4">
    <source>
        <dbReference type="ARBA" id="ARBA00023014"/>
    </source>
</evidence>
<protein>
    <submittedName>
        <fullName evidence="6">Acetylene hydratase</fullName>
        <ecNumber evidence="6">4.2.1.112</ecNumber>
    </submittedName>
</protein>
<evidence type="ECO:0000256" key="1">
    <source>
        <dbReference type="ARBA" id="ARBA00010312"/>
    </source>
</evidence>
<dbReference type="Gene3D" id="3.40.50.740">
    <property type="match status" value="1"/>
</dbReference>
<dbReference type="GO" id="GO:0018818">
    <property type="term" value="F:acetylene hydratase activity"/>
    <property type="evidence" value="ECO:0007669"/>
    <property type="project" value="UniProtKB-EC"/>
</dbReference>
<comment type="similarity">
    <text evidence="1">Belongs to the prokaryotic molybdopterin-containing oxidoreductase family.</text>
</comment>
<keyword evidence="7" id="KW-1185">Reference proteome</keyword>
<dbReference type="Gene3D" id="2.40.40.20">
    <property type="match status" value="1"/>
</dbReference>
<dbReference type="InterPro" id="IPR006657">
    <property type="entry name" value="MoPterin_dinucl-bd_dom"/>
</dbReference>
<keyword evidence="6" id="KW-0456">Lyase</keyword>
<keyword evidence="3" id="KW-0408">Iron</keyword>
<dbReference type="InterPro" id="IPR050612">
    <property type="entry name" value="Prok_Mopterin_Oxidored"/>
</dbReference>
<dbReference type="InterPro" id="IPR041930">
    <property type="entry name" value="Acetylene_hydratase"/>
</dbReference>
<evidence type="ECO:0000256" key="2">
    <source>
        <dbReference type="ARBA" id="ARBA00022723"/>
    </source>
</evidence>
<evidence type="ECO:0000256" key="3">
    <source>
        <dbReference type="ARBA" id="ARBA00023004"/>
    </source>
</evidence>
<reference evidence="6" key="1">
    <citation type="submission" date="2024-05" db="EMBL/GenBank/DDBJ databases">
        <title>Isolation and characterization of Sporomusa carbonis sp. nov., a carboxydotrophic hydrogenogen in the genus of Sporomusa isolated from a charcoal burning pile.</title>
        <authorList>
            <person name="Boeer T."/>
            <person name="Rosenbaum F."/>
            <person name="Eysell L."/>
            <person name="Mueller V."/>
            <person name="Daniel R."/>
            <person name="Poehlein A."/>
        </authorList>
    </citation>
    <scope>NUCLEOTIDE SEQUENCE [LARGE SCALE GENOMIC DNA]</scope>
    <source>
        <strain evidence="6">DSM 10669</strain>
    </source>
</reference>
<dbReference type="Pfam" id="PF04879">
    <property type="entry name" value="Molybdop_Fe4S4"/>
    <property type="match status" value="1"/>
</dbReference>
<dbReference type="InterPro" id="IPR009010">
    <property type="entry name" value="Asp_de-COase-like_dom_sf"/>
</dbReference>
<dbReference type="Gene3D" id="3.40.228.10">
    <property type="entry name" value="Dimethylsulfoxide Reductase, domain 2"/>
    <property type="match status" value="1"/>
</dbReference>
<dbReference type="Pfam" id="PF00384">
    <property type="entry name" value="Molybdopterin"/>
    <property type="match status" value="1"/>
</dbReference>
<organism evidence="6 7">
    <name type="scientific">Sporomusa silvacetica DSM 10669</name>
    <dbReference type="NCBI Taxonomy" id="1123289"/>
    <lineage>
        <taxon>Bacteria</taxon>
        <taxon>Bacillati</taxon>
        <taxon>Bacillota</taxon>
        <taxon>Negativicutes</taxon>
        <taxon>Selenomonadales</taxon>
        <taxon>Sporomusaceae</taxon>
        <taxon>Sporomusa</taxon>
    </lineage>
</organism>
<dbReference type="SUPFAM" id="SSF50692">
    <property type="entry name" value="ADC-like"/>
    <property type="match status" value="1"/>
</dbReference>
<dbReference type="Proteomes" id="UP000216752">
    <property type="component" value="Chromosome"/>
</dbReference>
<dbReference type="InterPro" id="IPR006963">
    <property type="entry name" value="Mopterin_OxRdtase_4Fe-4S_dom"/>
</dbReference>
<dbReference type="Pfam" id="PF01568">
    <property type="entry name" value="Molydop_binding"/>
    <property type="match status" value="1"/>
</dbReference>
<dbReference type="InterPro" id="IPR037949">
    <property type="entry name" value="MopB_CT_Acetylene-hydratase"/>
</dbReference>
<dbReference type="InterPro" id="IPR006656">
    <property type="entry name" value="Mopterin_OxRdtase"/>
</dbReference>
<dbReference type="SMART" id="SM00926">
    <property type="entry name" value="Molybdop_Fe4S4"/>
    <property type="match status" value="1"/>
</dbReference>
<feature type="domain" description="4Fe-4S Mo/W bis-MGD-type" evidence="5">
    <location>
        <begin position="24"/>
        <end position="80"/>
    </location>
</feature>